<dbReference type="AlphaFoldDB" id="A0A3M7TPG2"/>
<dbReference type="Proteomes" id="UP000278746">
    <property type="component" value="Unassembled WGS sequence"/>
</dbReference>
<evidence type="ECO:0000313" key="1">
    <source>
        <dbReference type="EMBL" id="RNA67438.1"/>
    </source>
</evidence>
<sequence>MSVFRSTKQIEMKGYSTIPNFFKVDSHRNWMPALLADKEELLNKGSINQSNNNNTFFIKT</sequence>
<reference evidence="1 2" key="1">
    <citation type="submission" date="2018-10" db="EMBL/GenBank/DDBJ databases">
        <title>Bacillus Keqinensis sp. nov., a moderately halophilic bacterium isolated from a saline-alkaline lake.</title>
        <authorList>
            <person name="Wang H."/>
        </authorList>
    </citation>
    <scope>NUCLEOTIDE SEQUENCE [LARGE SCALE GENOMIC DNA]</scope>
    <source>
        <strain evidence="1 2">KQ-3</strain>
    </source>
</reference>
<protein>
    <submittedName>
        <fullName evidence="1">Uncharacterized protein</fullName>
    </submittedName>
</protein>
<accession>A0A3M7TPG2</accession>
<evidence type="ECO:0000313" key="2">
    <source>
        <dbReference type="Proteomes" id="UP000278746"/>
    </source>
</evidence>
<name>A0A3M7TPG2_9BACI</name>
<comment type="caution">
    <text evidence="1">The sequence shown here is derived from an EMBL/GenBank/DDBJ whole genome shotgun (WGS) entry which is preliminary data.</text>
</comment>
<keyword evidence="2" id="KW-1185">Reference proteome</keyword>
<proteinExistence type="predicted"/>
<dbReference type="EMBL" id="RHIB01000002">
    <property type="protein sequence ID" value="RNA67438.1"/>
    <property type="molecule type" value="Genomic_DNA"/>
</dbReference>
<organism evidence="1 2">
    <name type="scientific">Alteribacter keqinensis</name>
    <dbReference type="NCBI Taxonomy" id="2483800"/>
    <lineage>
        <taxon>Bacteria</taxon>
        <taxon>Bacillati</taxon>
        <taxon>Bacillota</taxon>
        <taxon>Bacilli</taxon>
        <taxon>Bacillales</taxon>
        <taxon>Bacillaceae</taxon>
        <taxon>Alteribacter</taxon>
    </lineage>
</organism>
<gene>
    <name evidence="1" type="ORF">EBO34_11920</name>
</gene>